<protein>
    <recommendedName>
        <fullName evidence="4">Aryl sulfotransferase</fullName>
    </recommendedName>
</protein>
<gene>
    <name evidence="2" type="ORF">FJY75_00855</name>
</gene>
<reference evidence="2" key="1">
    <citation type="submission" date="2019-03" db="EMBL/GenBank/DDBJ databases">
        <title>Lake Tanganyika Metagenome-Assembled Genomes (MAGs).</title>
        <authorList>
            <person name="Tran P."/>
        </authorList>
    </citation>
    <scope>NUCLEOTIDE SEQUENCE</scope>
    <source>
        <strain evidence="2">M_DeepCast_400m_m2_100</strain>
    </source>
</reference>
<dbReference type="AlphaFoldDB" id="A0A937X9L1"/>
<dbReference type="Gene3D" id="2.130.10.10">
    <property type="entry name" value="YVTN repeat-like/Quinoprotein amine dehydrogenase"/>
    <property type="match status" value="1"/>
</dbReference>
<name>A0A937X9L1_UNCEI</name>
<dbReference type="Proteomes" id="UP000748308">
    <property type="component" value="Unassembled WGS sequence"/>
</dbReference>
<dbReference type="PANTHER" id="PTHR35340:SF5">
    <property type="entry name" value="ASST-DOMAIN-CONTAINING PROTEIN"/>
    <property type="match status" value="1"/>
</dbReference>
<evidence type="ECO:0000313" key="3">
    <source>
        <dbReference type="Proteomes" id="UP000748308"/>
    </source>
</evidence>
<dbReference type="EMBL" id="VGIY01000009">
    <property type="protein sequence ID" value="MBM3316377.1"/>
    <property type="molecule type" value="Genomic_DNA"/>
</dbReference>
<dbReference type="PANTHER" id="PTHR35340">
    <property type="entry name" value="PQQ ENZYME REPEAT PROTEIN-RELATED"/>
    <property type="match status" value="1"/>
</dbReference>
<feature type="compositionally biased region" description="Polar residues" evidence="1">
    <location>
        <begin position="61"/>
        <end position="70"/>
    </location>
</feature>
<proteinExistence type="predicted"/>
<evidence type="ECO:0000256" key="1">
    <source>
        <dbReference type="SAM" id="MobiDB-lite"/>
    </source>
</evidence>
<dbReference type="SUPFAM" id="SSF50969">
    <property type="entry name" value="YVTN repeat-like/Quinoprotein amine dehydrogenase"/>
    <property type="match status" value="1"/>
</dbReference>
<dbReference type="InterPro" id="IPR039535">
    <property type="entry name" value="ASST-like"/>
</dbReference>
<evidence type="ECO:0008006" key="4">
    <source>
        <dbReference type="Google" id="ProtNLM"/>
    </source>
</evidence>
<dbReference type="InterPro" id="IPR015943">
    <property type="entry name" value="WD40/YVTN_repeat-like_dom_sf"/>
</dbReference>
<feature type="region of interest" description="Disordered" evidence="1">
    <location>
        <begin position="43"/>
        <end position="70"/>
    </location>
</feature>
<organism evidence="2 3">
    <name type="scientific">Eiseniibacteriota bacterium</name>
    <dbReference type="NCBI Taxonomy" id="2212470"/>
    <lineage>
        <taxon>Bacteria</taxon>
        <taxon>Candidatus Eiseniibacteriota</taxon>
    </lineage>
</organism>
<comment type="caution">
    <text evidence="2">The sequence shown here is derived from an EMBL/GenBank/DDBJ whole genome shotgun (WGS) entry which is preliminary data.</text>
</comment>
<sequence length="436" mass="49291">MGVIRRAVLILHPFLGRAPFAARPGAALLLAGLALTLAWTSPAHGSRPKTGRWHAVDQPSPRESLTPEQQRQLRHLESLGYLAGSTQPPAATGVTIHDPRRSYAGFNLYVSGHAPEAILVDMEGNELHRWRCEITRAWPDFEPRPGPPNHQYWRRVRLLEDGELLAIFEGIGLIKLDKDSNLLWAYGGNAHHDLDLLPDGTIYVLGREAFINEQDAEKRPVLQDFIAVLSPDGREQRRIWIEQCFARSFYAPTLQRRPAVGDAWHTNTLQILQGRLADQIPAFQAGNILLSHLMLDLISVVDPENETVVWTMTGMWRKQHQPVVCGDSTLVILDNLGARDGSRVIEFDPATQRVRWYYEGTEEQPLATHDCGSVQPLPNGNFLISESNRGRALEVTRDDEVVWEFYNPHRAGDDHQFIATLFELIRLDPRIPLDWL</sequence>
<evidence type="ECO:0000313" key="2">
    <source>
        <dbReference type="EMBL" id="MBM3316377.1"/>
    </source>
</evidence>
<dbReference type="Pfam" id="PF14269">
    <property type="entry name" value="Arylsulfotran_2"/>
    <property type="match status" value="1"/>
</dbReference>
<accession>A0A937X9L1</accession>
<dbReference type="InterPro" id="IPR011044">
    <property type="entry name" value="Quino_amine_DH_bsu"/>
</dbReference>
<dbReference type="InterPro" id="IPR053143">
    <property type="entry name" value="Arylsulfate_ST"/>
</dbReference>